<dbReference type="PANTHER" id="PTHR33121">
    <property type="entry name" value="CYCLIC DI-GMP PHOSPHODIESTERASE PDEF"/>
    <property type="match status" value="1"/>
</dbReference>
<dbReference type="SMART" id="SM00052">
    <property type="entry name" value="EAL"/>
    <property type="match status" value="1"/>
</dbReference>
<dbReference type="Pfam" id="PF00563">
    <property type="entry name" value="EAL"/>
    <property type="match status" value="1"/>
</dbReference>
<dbReference type="InterPro" id="IPR050706">
    <property type="entry name" value="Cyclic-di-GMP_PDE-like"/>
</dbReference>
<evidence type="ECO:0000259" key="2">
    <source>
        <dbReference type="PROSITE" id="PS50883"/>
    </source>
</evidence>
<dbReference type="InterPro" id="IPR000014">
    <property type="entry name" value="PAS"/>
</dbReference>
<dbReference type="SMART" id="SM00267">
    <property type="entry name" value="GGDEF"/>
    <property type="match status" value="1"/>
</dbReference>
<feature type="transmembrane region" description="Helical" evidence="1">
    <location>
        <begin position="103"/>
        <end position="121"/>
    </location>
</feature>
<name>B7AVZ2_9FIRM</name>
<feature type="transmembrane region" description="Helical" evidence="1">
    <location>
        <begin position="72"/>
        <end position="91"/>
    </location>
</feature>
<dbReference type="Pfam" id="PF16927">
    <property type="entry name" value="HisKA_7TM"/>
    <property type="match status" value="1"/>
</dbReference>
<dbReference type="EMBL" id="ABVQ01000037">
    <property type="protein sequence ID" value="EEC56383.1"/>
    <property type="molecule type" value="Genomic_DNA"/>
</dbReference>
<proteinExistence type="predicted"/>
<dbReference type="HOGENOM" id="CLU_000445_70_51_9"/>
<feature type="transmembrane region" description="Helical" evidence="1">
    <location>
        <begin position="182"/>
        <end position="200"/>
    </location>
</feature>
<gene>
    <name evidence="4" type="ORF">BACPEC_02892</name>
</gene>
<dbReference type="InterPro" id="IPR001633">
    <property type="entry name" value="EAL_dom"/>
</dbReference>
<evidence type="ECO:0000313" key="4">
    <source>
        <dbReference type="EMBL" id="EEC56383.1"/>
    </source>
</evidence>
<organism evidence="4 5">
    <name type="scientific">[Bacteroides] pectinophilus ATCC 43243</name>
    <dbReference type="NCBI Taxonomy" id="483218"/>
    <lineage>
        <taxon>Bacteria</taxon>
        <taxon>Bacillati</taxon>
        <taxon>Bacillota</taxon>
        <taxon>Clostridia</taxon>
        <taxon>Eubacteriales</taxon>
    </lineage>
</organism>
<evidence type="ECO:0008006" key="6">
    <source>
        <dbReference type="Google" id="ProtNLM"/>
    </source>
</evidence>
<dbReference type="SUPFAM" id="SSF55073">
    <property type="entry name" value="Nucleotide cyclase"/>
    <property type="match status" value="1"/>
</dbReference>
<evidence type="ECO:0000259" key="3">
    <source>
        <dbReference type="PROSITE" id="PS50887"/>
    </source>
</evidence>
<reference evidence="4 5" key="1">
    <citation type="submission" date="2008-11" db="EMBL/GenBank/DDBJ databases">
        <title>Draft genome sequence of Bacteroides pectinophilus (ATCC 43243).</title>
        <authorList>
            <person name="Sudarsanam P."/>
            <person name="Ley R."/>
            <person name="Guruge J."/>
            <person name="Turnbaugh P.J."/>
            <person name="Mahowald M."/>
            <person name="Liep D."/>
            <person name="Gordon J."/>
        </authorList>
    </citation>
    <scope>NUCLEOTIDE SEQUENCE [LARGE SCALE GENOMIC DNA]</scope>
    <source>
        <strain evidence="4 5">ATCC 43243</strain>
    </source>
</reference>
<feature type="transmembrane region" description="Helical" evidence="1">
    <location>
        <begin position="6"/>
        <end position="29"/>
    </location>
</feature>
<protein>
    <recommendedName>
        <fullName evidence="6">EAL domain-containing protein</fullName>
    </recommendedName>
</protein>
<dbReference type="PROSITE" id="PS50883">
    <property type="entry name" value="EAL"/>
    <property type="match status" value="1"/>
</dbReference>
<dbReference type="NCBIfam" id="TIGR00254">
    <property type="entry name" value="GGDEF"/>
    <property type="match status" value="1"/>
</dbReference>
<dbReference type="Gene3D" id="3.30.70.270">
    <property type="match status" value="1"/>
</dbReference>
<dbReference type="AlphaFoldDB" id="B7AVZ2"/>
<keyword evidence="5" id="KW-1185">Reference proteome</keyword>
<dbReference type="Gene3D" id="3.20.20.450">
    <property type="entry name" value="EAL domain"/>
    <property type="match status" value="1"/>
</dbReference>
<feature type="domain" description="EAL" evidence="2">
    <location>
        <begin position="517"/>
        <end position="768"/>
    </location>
</feature>
<dbReference type="SUPFAM" id="SSF141868">
    <property type="entry name" value="EAL domain-like"/>
    <property type="match status" value="1"/>
</dbReference>
<feature type="domain" description="GGDEF" evidence="3">
    <location>
        <begin position="380"/>
        <end position="508"/>
    </location>
</feature>
<evidence type="ECO:0000256" key="1">
    <source>
        <dbReference type="SAM" id="Phobius"/>
    </source>
</evidence>
<dbReference type="InterPro" id="IPR029787">
    <property type="entry name" value="Nucleotide_cyclase"/>
</dbReference>
<keyword evidence="1" id="KW-0812">Transmembrane</keyword>
<accession>B7AVZ2</accession>
<dbReference type="Proteomes" id="UP000003136">
    <property type="component" value="Unassembled WGS sequence"/>
</dbReference>
<dbReference type="Gene3D" id="3.30.450.20">
    <property type="entry name" value="PAS domain"/>
    <property type="match status" value="1"/>
</dbReference>
<dbReference type="InterPro" id="IPR035919">
    <property type="entry name" value="EAL_sf"/>
</dbReference>
<evidence type="ECO:0000313" key="5">
    <source>
        <dbReference type="Proteomes" id="UP000003136"/>
    </source>
</evidence>
<dbReference type="InterPro" id="IPR000160">
    <property type="entry name" value="GGDEF_dom"/>
</dbReference>
<dbReference type="CDD" id="cd00130">
    <property type="entry name" value="PAS"/>
    <property type="match status" value="1"/>
</dbReference>
<comment type="caution">
    <text evidence="4">The sequence shown here is derived from an EMBL/GenBank/DDBJ whole genome shotgun (WGS) entry which is preliminary data.</text>
</comment>
<feature type="transmembrane region" description="Helical" evidence="1">
    <location>
        <begin position="41"/>
        <end position="60"/>
    </location>
</feature>
<keyword evidence="1" id="KW-0472">Membrane</keyword>
<dbReference type="PANTHER" id="PTHR33121:SF71">
    <property type="entry name" value="OXYGEN SENSOR PROTEIN DOSP"/>
    <property type="match status" value="1"/>
</dbReference>
<feature type="transmembrane region" description="Helical" evidence="1">
    <location>
        <begin position="152"/>
        <end position="170"/>
    </location>
</feature>
<dbReference type="InterPro" id="IPR043128">
    <property type="entry name" value="Rev_trsase/Diguanyl_cyclase"/>
</dbReference>
<dbReference type="eggNOG" id="COG5001">
    <property type="taxonomic scope" value="Bacteria"/>
</dbReference>
<dbReference type="STRING" id="483218.BACPEC_02892"/>
<keyword evidence="1" id="KW-1133">Transmembrane helix</keyword>
<dbReference type="GO" id="GO:0071111">
    <property type="term" value="F:cyclic-guanylate-specific phosphodiesterase activity"/>
    <property type="evidence" value="ECO:0007669"/>
    <property type="project" value="InterPro"/>
</dbReference>
<dbReference type="Pfam" id="PF00990">
    <property type="entry name" value="GGDEF"/>
    <property type="match status" value="1"/>
</dbReference>
<sequence>MAWEIYMKIAYGILVMAEIILLGICSVQAFRRKGILARATFAYELSSFICGIVFAAYIFVPGNMAKTLCAGLTYAIFDWIIIALMYYSQHYTGLFRGVRPVKILMYVYSAFDTVMMISNAWTHKVFYIDNISADSVNVVIGQASLVYKAHFIYIYIGIIVIMLAYLMMIIKSSRFYRFRYEMILLVLAVSFTLDIVTIGNNSIYDLSTPVFSFMAILIYYLTFKYVPNEVIENMLSLIIKDMNDGIVCFDNRGRCIYSNDVADMMYTSDGLHGSKSHEDFEAEYREWLEKHRDTRRDYMKYDIPVTNAAGSKFYEIEYKRINDEKNNHICDYFIVNDISEVIAKLEREKYKASHDSLTGLLNREQFYEETRKILRNNPDRKYSIICSNIRDFKFINELFGIEKGNKVLIRQSELMKEYQHNGDLCARMQNDRFAMLVPSDHKIEEHIISCINLMQEEFKSSLFRLHIFAGIYEIDDTDEPVSIMCDKANIASETIKNSYQKYFAYYNNELLERSIEERRIIGEFEKAIDNNEFVMFLQPQVDCKGMAYGAEALVRWQHPERGLLSPAVFIDVLEKAGLIYKLDRYMWEKAAEKLGEWKREGHDRYHISVNISTKDFYLIDVYETFTGLVDKYNINPDKLKLEITETALMADFKKNMEIIRRLQNYGFKIEIDDFGSGYSSLNMLKDISADVLKIDMGFLRASENELKGRDILESIVSLAGKLGMEVITEGVEKESQVNMLKDMGCNMFQGYFFSKPVQIKEFEDRYLI</sequence>
<dbReference type="PROSITE" id="PS50887">
    <property type="entry name" value="GGDEF"/>
    <property type="match status" value="1"/>
</dbReference>
<reference evidence="4 5" key="2">
    <citation type="submission" date="2008-11" db="EMBL/GenBank/DDBJ databases">
        <authorList>
            <person name="Fulton L."/>
            <person name="Clifton S."/>
            <person name="Fulton B."/>
            <person name="Xu J."/>
            <person name="Minx P."/>
            <person name="Pepin K.H."/>
            <person name="Johnson M."/>
            <person name="Bhonagiri V."/>
            <person name="Nash W.E."/>
            <person name="Mardis E.R."/>
            <person name="Wilson R.K."/>
        </authorList>
    </citation>
    <scope>NUCLEOTIDE SEQUENCE [LARGE SCALE GENOMIC DNA]</scope>
    <source>
        <strain evidence="4 5">ATCC 43243</strain>
    </source>
</reference>
<dbReference type="InterPro" id="IPR031621">
    <property type="entry name" value="HisKA_7TM"/>
</dbReference>
<dbReference type="CDD" id="cd01948">
    <property type="entry name" value="EAL"/>
    <property type="match status" value="1"/>
</dbReference>